<dbReference type="EMBL" id="JAMKPW020000040">
    <property type="protein sequence ID" value="KAK8198458.1"/>
    <property type="molecule type" value="Genomic_DNA"/>
</dbReference>
<evidence type="ECO:0000313" key="1">
    <source>
        <dbReference type="EMBL" id="KAK8198458.1"/>
    </source>
</evidence>
<proteinExistence type="predicted"/>
<sequence length="299" mass="32983">MISNDAGESLLCLMEKEDSLATYKESMDWLPEVLHLQPSLQQPGLKHFLQGPNMHSLQTIFVVAALTAVALAQADTPTIEFDCTDTPELCANMCWGAYCTDNGDGAIGVTLTYDAPDADTTNARYKAACQTPSNRCSGEPTYNSCDEYPFKITSDADLDDAVSRCVTTNAQQIQGGKISALIKTLTNPPEEFIVLFGNPGDAQYCEYPPTCDNSDGLEWQNGGPAPNPSNPPSRKRYYYITERGTEVLSPVELEVGHRITSFQVNQTRVNENVKRLGKRDHDSEYHTVDDWVALKVIKE</sequence>
<organism evidence="1 2">
    <name type="scientific">Zalaria obscura</name>
    <dbReference type="NCBI Taxonomy" id="2024903"/>
    <lineage>
        <taxon>Eukaryota</taxon>
        <taxon>Fungi</taxon>
        <taxon>Dikarya</taxon>
        <taxon>Ascomycota</taxon>
        <taxon>Pezizomycotina</taxon>
        <taxon>Dothideomycetes</taxon>
        <taxon>Dothideomycetidae</taxon>
        <taxon>Dothideales</taxon>
        <taxon>Zalariaceae</taxon>
        <taxon>Zalaria</taxon>
    </lineage>
</organism>
<gene>
    <name evidence="1" type="ORF">M8818_006323</name>
</gene>
<name>A0ACC3S667_9PEZI</name>
<keyword evidence="2" id="KW-1185">Reference proteome</keyword>
<evidence type="ECO:0000313" key="2">
    <source>
        <dbReference type="Proteomes" id="UP001320706"/>
    </source>
</evidence>
<dbReference type="Proteomes" id="UP001320706">
    <property type="component" value="Unassembled WGS sequence"/>
</dbReference>
<reference evidence="1" key="1">
    <citation type="submission" date="2024-02" db="EMBL/GenBank/DDBJ databases">
        <title>Metagenome Assembled Genome of Zalaria obscura JY119.</title>
        <authorList>
            <person name="Vighnesh L."/>
            <person name="Jagadeeshwari U."/>
            <person name="Venkata Ramana C."/>
            <person name="Sasikala C."/>
        </authorList>
    </citation>
    <scope>NUCLEOTIDE SEQUENCE</scope>
    <source>
        <strain evidence="1">JY119</strain>
    </source>
</reference>
<comment type="caution">
    <text evidence="1">The sequence shown here is derived from an EMBL/GenBank/DDBJ whole genome shotgun (WGS) entry which is preliminary data.</text>
</comment>
<accession>A0ACC3S667</accession>
<protein>
    <submittedName>
        <fullName evidence="1">Uncharacterized protein</fullName>
    </submittedName>
</protein>